<dbReference type="InterPro" id="IPR032093">
    <property type="entry name" value="PhoD_N"/>
</dbReference>
<feature type="signal peptide" evidence="2">
    <location>
        <begin position="1"/>
        <end position="20"/>
    </location>
</feature>
<dbReference type="Proteomes" id="UP001164390">
    <property type="component" value="Chromosome"/>
</dbReference>
<dbReference type="PANTHER" id="PTHR43606">
    <property type="entry name" value="PHOSPHATASE, PUTATIVE (AFU_ORTHOLOGUE AFUA_6G08710)-RELATED"/>
    <property type="match status" value="1"/>
</dbReference>
<dbReference type="PROSITE" id="PS51318">
    <property type="entry name" value="TAT"/>
    <property type="match status" value="1"/>
</dbReference>
<dbReference type="Gene3D" id="2.60.40.380">
    <property type="entry name" value="Purple acid phosphatase-like, N-terminal"/>
    <property type="match status" value="1"/>
</dbReference>
<feature type="domain" description="Phospholipase D N-terminal" evidence="4">
    <location>
        <begin position="39"/>
        <end position="135"/>
    </location>
</feature>
<name>A0AA46YJQ6_9ACTN</name>
<gene>
    <name evidence="5" type="ORF">L0C25_19010</name>
</gene>
<feature type="compositionally biased region" description="Low complexity" evidence="1">
    <location>
        <begin position="10"/>
        <end position="31"/>
    </location>
</feature>
<evidence type="ECO:0000256" key="1">
    <source>
        <dbReference type="SAM" id="MobiDB-lite"/>
    </source>
</evidence>
<dbReference type="CDD" id="cd07389">
    <property type="entry name" value="MPP_PhoD"/>
    <property type="match status" value="1"/>
</dbReference>
<keyword evidence="2" id="KW-0732">Signal</keyword>
<evidence type="ECO:0000313" key="6">
    <source>
        <dbReference type="Proteomes" id="UP001164390"/>
    </source>
</evidence>
<dbReference type="InterPro" id="IPR038607">
    <property type="entry name" value="PhoD-like_sf"/>
</dbReference>
<proteinExistence type="predicted"/>
<accession>A0AA46YJQ6</accession>
<dbReference type="Pfam" id="PF16655">
    <property type="entry name" value="PhoD_N"/>
    <property type="match status" value="1"/>
</dbReference>
<organism evidence="5 6">
    <name type="scientific">Solicola gregarius</name>
    <dbReference type="NCBI Taxonomy" id="2908642"/>
    <lineage>
        <taxon>Bacteria</taxon>
        <taxon>Bacillati</taxon>
        <taxon>Actinomycetota</taxon>
        <taxon>Actinomycetes</taxon>
        <taxon>Propionibacteriales</taxon>
        <taxon>Nocardioidaceae</taxon>
        <taxon>Solicola</taxon>
    </lineage>
</organism>
<dbReference type="PANTHER" id="PTHR43606:SF2">
    <property type="entry name" value="ALKALINE PHOSPHATASE FAMILY PROTEIN (AFU_ORTHOLOGUE AFUA_5G03860)"/>
    <property type="match status" value="1"/>
</dbReference>
<dbReference type="InterPro" id="IPR029052">
    <property type="entry name" value="Metallo-depent_PP-like"/>
</dbReference>
<evidence type="ECO:0000256" key="2">
    <source>
        <dbReference type="SAM" id="SignalP"/>
    </source>
</evidence>
<dbReference type="AlphaFoldDB" id="A0AA46YJQ6"/>
<dbReference type="InterPro" id="IPR018946">
    <property type="entry name" value="PhoD-like_MPP"/>
</dbReference>
<dbReference type="KEGG" id="sgrg:L0C25_19010"/>
<protein>
    <submittedName>
        <fullName evidence="5">Alkaline phosphatase D family protein</fullName>
    </submittedName>
</protein>
<dbReference type="Gene3D" id="3.60.21.70">
    <property type="entry name" value="PhoD-like phosphatase"/>
    <property type="match status" value="1"/>
</dbReference>
<dbReference type="InterPro" id="IPR006311">
    <property type="entry name" value="TAT_signal"/>
</dbReference>
<evidence type="ECO:0000259" key="3">
    <source>
        <dbReference type="Pfam" id="PF09423"/>
    </source>
</evidence>
<feature type="domain" description="PhoD-like phosphatase metallophosphatase" evidence="3">
    <location>
        <begin position="148"/>
        <end position="516"/>
    </location>
</feature>
<dbReference type="Pfam" id="PF09423">
    <property type="entry name" value="PhoD"/>
    <property type="match status" value="1"/>
</dbReference>
<dbReference type="InterPro" id="IPR052900">
    <property type="entry name" value="Phospholipid_Metab_Enz"/>
</dbReference>
<sequence length="553" mass="61163">MSTLSRRRVLSTGAAVSAGAATSALPPSSAAAHRDHFRHGIASGDPLPHSVVLWSRVTPTSASTPGSGHGPRVNVRWEIATDRRFRNLAGRGTARTGPGRDHTVKVDASGLKPDTTYFYRFTYDGTHSPIGRTRTAPADNASPRRLRFGVVSCANLQAGYFAAYRHLAGHDLDAVIHLGDYVYEYGPGEYGYGKDDANVRKHQPRHEMVSLADYRQRHAQYKRDPDLGALHAKVPFIVTWDDHETANDAWRGGAENHDPATERNWRRRRADARRAYDEWMPVRMNGSATLGDGVRLYRRLRFGRLAELSMLDLRSYRDEQASSPVFGGVSDPDRTITGERQLSWLRKGLATDSQWKLIGNPVMIAPVQIPPLSADVSRAVERTLGDASVQRVDGIAYNVDQWDGYTADRLRLLRHIADHGITDTVFLTGDIHSSWACDIPRNAAIYPLGDTVATELVCSSVTSNNLDDLLGVPPRTGSLAVEAALQTLNRHVRYLNFDDHGYSVLDVTPARVQMDWYKIGDRADRRTRAQHQASWAVEAGSQKVRPAAAPVEG</sequence>
<feature type="chain" id="PRO_5041244762" evidence="2">
    <location>
        <begin position="21"/>
        <end position="553"/>
    </location>
</feature>
<feature type="region of interest" description="Disordered" evidence="1">
    <location>
        <begin position="1"/>
        <end position="34"/>
    </location>
</feature>
<dbReference type="RefSeq" id="WP_271633355.1">
    <property type="nucleotide sequence ID" value="NZ_CP094970.1"/>
</dbReference>
<reference evidence="5" key="1">
    <citation type="submission" date="2022-01" db="EMBL/GenBank/DDBJ databases">
        <title>Nocardioidaceae gen. sp. A5X3R13.</title>
        <authorList>
            <person name="Lopez Marin M.A."/>
            <person name="Uhlik O."/>
        </authorList>
    </citation>
    <scope>NUCLEOTIDE SEQUENCE</scope>
    <source>
        <strain evidence="5">A5X3R13</strain>
    </source>
</reference>
<dbReference type="SUPFAM" id="SSF56300">
    <property type="entry name" value="Metallo-dependent phosphatases"/>
    <property type="match status" value="1"/>
</dbReference>
<evidence type="ECO:0000259" key="4">
    <source>
        <dbReference type="Pfam" id="PF16655"/>
    </source>
</evidence>
<dbReference type="EMBL" id="CP094970">
    <property type="protein sequence ID" value="UYM04602.1"/>
    <property type="molecule type" value="Genomic_DNA"/>
</dbReference>
<keyword evidence="6" id="KW-1185">Reference proteome</keyword>
<evidence type="ECO:0000313" key="5">
    <source>
        <dbReference type="EMBL" id="UYM04602.1"/>
    </source>
</evidence>